<dbReference type="Gene3D" id="3.90.1570.10">
    <property type="entry name" value="tt1808, chain A"/>
    <property type="match status" value="1"/>
</dbReference>
<dbReference type="PATRIC" id="fig|1121448.10.peg.2068"/>
<proteinExistence type="predicted"/>
<accession>T2GCM2</accession>
<dbReference type="InterPro" id="IPR008538">
    <property type="entry name" value="Uma2"/>
</dbReference>
<evidence type="ECO:0000313" key="3">
    <source>
        <dbReference type="Proteomes" id="UP000016587"/>
    </source>
</evidence>
<reference evidence="3" key="2">
    <citation type="submission" date="2013-07" db="EMBL/GenBank/DDBJ databases">
        <authorList>
            <person name="Morais-Silva F.O."/>
            <person name="Rezende A.M."/>
            <person name="Pimentel C."/>
            <person name="Resende D.M."/>
            <person name="Santos C.I."/>
            <person name="Clemente C."/>
            <person name="de Oliveira L.M."/>
            <person name="da Silva S.M."/>
            <person name="Costa D.A."/>
            <person name="Varela-Raposo A."/>
            <person name="Horacio E.C.A."/>
            <person name="Matos M."/>
            <person name="Flores O."/>
            <person name="Ruiz J.C."/>
            <person name="Rodrigues-Pousada C."/>
        </authorList>
    </citation>
    <scope>NUCLEOTIDE SEQUENCE [LARGE SCALE GENOMIC DNA]</scope>
    <source>
        <strain evidence="3">ATCC 19364 / DSM 1382 / NCIMB 9332 / VKM B-1759</strain>
    </source>
</reference>
<reference evidence="2 3" key="1">
    <citation type="journal article" date="2013" name="J. Bacteriol.">
        <title>Roles of HynAB and Ech, the only two hydrogenases found in the model sulfate reducer Desulfovibrio gigas.</title>
        <authorList>
            <person name="Morais-Silva F.O."/>
            <person name="Santos C.I."/>
            <person name="Rodrigues R."/>
            <person name="Pereira I.A."/>
            <person name="Rodrigues-Pousada C."/>
        </authorList>
    </citation>
    <scope>NUCLEOTIDE SEQUENCE [LARGE SCALE GENOMIC DNA]</scope>
    <source>
        <strain evidence="3">ATCC 19364 / DSM 1382 / NCIMB 9332 / VKM B-1759</strain>
    </source>
</reference>
<dbReference type="CDD" id="cd06260">
    <property type="entry name" value="DUF820-like"/>
    <property type="match status" value="1"/>
</dbReference>
<dbReference type="Proteomes" id="UP000016587">
    <property type="component" value="Chromosome"/>
</dbReference>
<dbReference type="PANTHER" id="PTHR36558:SF1">
    <property type="entry name" value="RESTRICTION ENDONUCLEASE DOMAIN-CONTAINING PROTEIN-RELATED"/>
    <property type="match status" value="1"/>
</dbReference>
<name>T2GCM2_MEGG1</name>
<dbReference type="SUPFAM" id="SSF52980">
    <property type="entry name" value="Restriction endonuclease-like"/>
    <property type="match status" value="1"/>
</dbReference>
<dbReference type="InterPro" id="IPR011335">
    <property type="entry name" value="Restrct_endonuc-II-like"/>
</dbReference>
<sequence>MGLPARIIDEYTYADYAAWPEEQRYELLDGEAVRMAAAPTVRHQRLVRTLLVLLDRQLEDSPCESLLAPTAVLLDAPLLGRDLARTVVEPDLLVICDADKIKPHGVEGAPDLVVEVLSPSTLLRDTQTKFALYDRFGVAEYWIVDPEGALLHQFVRQTADPDAVADPAPAPPSLMHVRTWTATEMLESAAVPGLTIPLHKVFAG</sequence>
<protein>
    <recommendedName>
        <fullName evidence="1">Putative restriction endonuclease domain-containing protein</fullName>
    </recommendedName>
</protein>
<evidence type="ECO:0000313" key="2">
    <source>
        <dbReference type="EMBL" id="AGW13876.1"/>
    </source>
</evidence>
<dbReference type="KEGG" id="dgg:DGI_2112"/>
<dbReference type="OrthoDB" id="5372651at2"/>
<evidence type="ECO:0000259" key="1">
    <source>
        <dbReference type="Pfam" id="PF05685"/>
    </source>
</evidence>
<dbReference type="eggNOG" id="COG4636">
    <property type="taxonomic scope" value="Bacteria"/>
</dbReference>
<dbReference type="RefSeq" id="WP_021760796.1">
    <property type="nucleotide sequence ID" value="NC_022444.1"/>
</dbReference>
<dbReference type="HOGENOM" id="CLU_076312_0_2_7"/>
<keyword evidence="3" id="KW-1185">Reference proteome</keyword>
<organism evidence="2 3">
    <name type="scientific">Megalodesulfovibrio gigas (strain ATCC 19364 / DSM 1382 / NCIMB 9332 / VKM B-1759)</name>
    <name type="common">Desulfovibrio gigas</name>
    <dbReference type="NCBI Taxonomy" id="1121448"/>
    <lineage>
        <taxon>Bacteria</taxon>
        <taxon>Pseudomonadati</taxon>
        <taxon>Thermodesulfobacteriota</taxon>
        <taxon>Desulfovibrionia</taxon>
        <taxon>Desulfovibrionales</taxon>
        <taxon>Desulfovibrionaceae</taxon>
        <taxon>Megalodesulfovibrio</taxon>
    </lineage>
</organism>
<dbReference type="AlphaFoldDB" id="T2GCM2"/>
<dbReference type="InterPro" id="IPR012296">
    <property type="entry name" value="Nuclease_put_TT1808"/>
</dbReference>
<dbReference type="EMBL" id="CP006585">
    <property type="protein sequence ID" value="AGW13876.1"/>
    <property type="molecule type" value="Genomic_DNA"/>
</dbReference>
<dbReference type="PANTHER" id="PTHR36558">
    <property type="entry name" value="GLR1098 PROTEIN"/>
    <property type="match status" value="1"/>
</dbReference>
<gene>
    <name evidence="2" type="ORF">DGI_2112</name>
</gene>
<feature type="domain" description="Putative restriction endonuclease" evidence="1">
    <location>
        <begin position="14"/>
        <end position="157"/>
    </location>
</feature>
<dbReference type="Pfam" id="PF05685">
    <property type="entry name" value="Uma2"/>
    <property type="match status" value="1"/>
</dbReference>